<accession>J9GMB6</accession>
<sequence>MPEACITPRLRTFTRSSIRSFSTNSKRNLPKPFR</sequence>
<organism evidence="1">
    <name type="scientific">gut metagenome</name>
    <dbReference type="NCBI Taxonomy" id="749906"/>
    <lineage>
        <taxon>unclassified sequences</taxon>
        <taxon>metagenomes</taxon>
        <taxon>organismal metagenomes</taxon>
    </lineage>
</organism>
<reference evidence="1" key="1">
    <citation type="journal article" date="2012" name="PLoS ONE">
        <title>Gene sets for utilization of primary and secondary nutrition supplies in the distal gut of endangered iberian lynx.</title>
        <authorList>
            <person name="Alcaide M."/>
            <person name="Messina E."/>
            <person name="Richter M."/>
            <person name="Bargiela R."/>
            <person name="Peplies J."/>
            <person name="Huws S.A."/>
            <person name="Newbold C.J."/>
            <person name="Golyshin P.N."/>
            <person name="Simon M.A."/>
            <person name="Lopez G."/>
            <person name="Yakimov M.M."/>
            <person name="Ferrer M."/>
        </authorList>
    </citation>
    <scope>NUCLEOTIDE SEQUENCE</scope>
</reference>
<name>J9GMB6_9ZZZZ</name>
<comment type="caution">
    <text evidence="1">The sequence shown here is derived from an EMBL/GenBank/DDBJ whole genome shotgun (WGS) entry which is preliminary data.</text>
</comment>
<gene>
    <name evidence="1" type="ORF">EVA_08508</name>
</gene>
<protein>
    <submittedName>
        <fullName evidence="1">Uncharacterized protein</fullName>
    </submittedName>
</protein>
<dbReference type="AlphaFoldDB" id="J9GMB6"/>
<dbReference type="EMBL" id="AMCI01002187">
    <property type="protein sequence ID" value="EJX03388.1"/>
    <property type="molecule type" value="Genomic_DNA"/>
</dbReference>
<proteinExistence type="predicted"/>
<evidence type="ECO:0000313" key="1">
    <source>
        <dbReference type="EMBL" id="EJX03388.1"/>
    </source>
</evidence>